<organism evidence="7 8">
    <name type="scientific">Actinomycetospora flava</name>
    <dbReference type="NCBI Taxonomy" id="3129232"/>
    <lineage>
        <taxon>Bacteria</taxon>
        <taxon>Bacillati</taxon>
        <taxon>Actinomycetota</taxon>
        <taxon>Actinomycetes</taxon>
        <taxon>Pseudonocardiales</taxon>
        <taxon>Pseudonocardiaceae</taxon>
        <taxon>Actinomycetospora</taxon>
    </lineage>
</organism>
<protein>
    <submittedName>
        <fullName evidence="7">GPR1/FUN34/YaaH family transporter</fullName>
    </submittedName>
</protein>
<dbReference type="EMBL" id="JBBEGM010000005">
    <property type="protein sequence ID" value="MEJ2862233.1"/>
    <property type="molecule type" value="Genomic_DNA"/>
</dbReference>
<dbReference type="Pfam" id="PF01184">
    <property type="entry name" value="Gpr1_Fun34_YaaH"/>
    <property type="match status" value="1"/>
</dbReference>
<comment type="caution">
    <text evidence="7">The sequence shown here is derived from an EMBL/GenBank/DDBJ whole genome shotgun (WGS) entry which is preliminary data.</text>
</comment>
<accession>A0ABU8M4H8</accession>
<feature type="transmembrane region" description="Helical" evidence="6">
    <location>
        <begin position="62"/>
        <end position="86"/>
    </location>
</feature>
<dbReference type="InterPro" id="IPR051633">
    <property type="entry name" value="AceTr"/>
</dbReference>
<keyword evidence="8" id="KW-1185">Reference proteome</keyword>
<dbReference type="RefSeq" id="WP_337703611.1">
    <property type="nucleotide sequence ID" value="NZ_JBBEGM010000005.1"/>
</dbReference>
<feature type="transmembrane region" description="Helical" evidence="6">
    <location>
        <begin position="183"/>
        <end position="203"/>
    </location>
</feature>
<feature type="transmembrane region" description="Helical" evidence="6">
    <location>
        <begin position="135"/>
        <end position="152"/>
    </location>
</feature>
<feature type="transmembrane region" description="Helical" evidence="6">
    <location>
        <begin position="158"/>
        <end position="176"/>
    </location>
</feature>
<sequence>MTTIDEQSADAGGAHAATDTAAAEAAAAAGANPALVGVPTFVIGSVALGLYLIGFTGAASTALVGMLPILFMCTGIGQLVATVWAARTGNGAAASIFGIFTGFWLSFAVLATSLGADWFGPTSTDTAVATGAQETFLLTWLIGVVVLTIASLRLPSVFTVLFVLIDAALLIVLLGTSSGSTGLLFLGGIVVFAFALVGVYMFLDALGQATGGKPMPMGKPIIGG</sequence>
<comment type="subcellular location">
    <subcellularLocation>
        <location evidence="1">Membrane</location>
        <topology evidence="1">Multi-pass membrane protein</topology>
    </subcellularLocation>
</comment>
<keyword evidence="4 6" id="KW-1133">Transmembrane helix</keyword>
<keyword evidence="3 6" id="KW-0812">Transmembrane</keyword>
<evidence type="ECO:0000313" key="7">
    <source>
        <dbReference type="EMBL" id="MEJ2862233.1"/>
    </source>
</evidence>
<name>A0ABU8M4H8_9PSEU</name>
<evidence type="ECO:0000256" key="2">
    <source>
        <dbReference type="ARBA" id="ARBA00005587"/>
    </source>
</evidence>
<evidence type="ECO:0000256" key="6">
    <source>
        <dbReference type="SAM" id="Phobius"/>
    </source>
</evidence>
<proteinExistence type="inferred from homology"/>
<evidence type="ECO:0000256" key="5">
    <source>
        <dbReference type="ARBA" id="ARBA00023136"/>
    </source>
</evidence>
<reference evidence="7 8" key="1">
    <citation type="submission" date="2024-03" db="EMBL/GenBank/DDBJ databases">
        <title>Actinomycetospora sp. OC33-EN07, a novel actinomycete isolated from wild orchid (Aerides multiflora).</title>
        <authorList>
            <person name="Suriyachadkun C."/>
        </authorList>
    </citation>
    <scope>NUCLEOTIDE SEQUENCE [LARGE SCALE GENOMIC DNA]</scope>
    <source>
        <strain evidence="7 8">OC33-EN07</strain>
    </source>
</reference>
<feature type="transmembrane region" description="Helical" evidence="6">
    <location>
        <begin position="34"/>
        <end position="55"/>
    </location>
</feature>
<evidence type="ECO:0000256" key="1">
    <source>
        <dbReference type="ARBA" id="ARBA00004141"/>
    </source>
</evidence>
<dbReference type="PANTHER" id="PTHR31123:SF1">
    <property type="entry name" value="ACCUMULATION OF DYADS PROTEIN 2-RELATED"/>
    <property type="match status" value="1"/>
</dbReference>
<dbReference type="PANTHER" id="PTHR31123">
    <property type="entry name" value="ACCUMULATION OF DYADS PROTEIN 2-RELATED"/>
    <property type="match status" value="1"/>
</dbReference>
<comment type="similarity">
    <text evidence="2">Belongs to the acetate uptake transporter (AceTr) (TC 2.A.96) family.</text>
</comment>
<gene>
    <name evidence="7" type="ORF">WCD58_13765</name>
</gene>
<evidence type="ECO:0000313" key="8">
    <source>
        <dbReference type="Proteomes" id="UP001369736"/>
    </source>
</evidence>
<dbReference type="Proteomes" id="UP001369736">
    <property type="component" value="Unassembled WGS sequence"/>
</dbReference>
<evidence type="ECO:0000256" key="3">
    <source>
        <dbReference type="ARBA" id="ARBA00022692"/>
    </source>
</evidence>
<evidence type="ECO:0000256" key="4">
    <source>
        <dbReference type="ARBA" id="ARBA00022989"/>
    </source>
</evidence>
<dbReference type="InterPro" id="IPR000791">
    <property type="entry name" value="Gpr1/Fun34/SatP-like"/>
</dbReference>
<feature type="transmembrane region" description="Helical" evidence="6">
    <location>
        <begin position="92"/>
        <end position="114"/>
    </location>
</feature>
<keyword evidence="5 6" id="KW-0472">Membrane</keyword>